<protein>
    <submittedName>
        <fullName evidence="1">DUF3545 domain-containing protein</fullName>
    </submittedName>
    <submittedName>
        <fullName evidence="2">DUF3545 family protein</fullName>
    </submittedName>
</protein>
<dbReference type="AlphaFoldDB" id="A0AAC9U1H3"/>
<evidence type="ECO:0000313" key="3">
    <source>
        <dbReference type="Proteomes" id="UP000198233"/>
    </source>
</evidence>
<dbReference type="EMBL" id="CP041153">
    <property type="protein sequence ID" value="QDF76144.1"/>
    <property type="molecule type" value="Genomic_DNA"/>
</dbReference>
<name>A0AAC9U1H3_9GAMM</name>
<gene>
    <name evidence="1" type="ORF">CFF01_13965</name>
    <name evidence="2" type="ORF">FGA12_13880</name>
</gene>
<dbReference type="Proteomes" id="UP000318758">
    <property type="component" value="Chromosome"/>
</dbReference>
<organism evidence="1 3">
    <name type="scientific">Shewanella marisflavi</name>
    <dbReference type="NCBI Taxonomy" id="260364"/>
    <lineage>
        <taxon>Bacteria</taxon>
        <taxon>Pseudomonadati</taxon>
        <taxon>Pseudomonadota</taxon>
        <taxon>Gammaproteobacteria</taxon>
        <taxon>Alteromonadales</taxon>
        <taxon>Shewanellaceae</taxon>
        <taxon>Shewanella</taxon>
    </lineage>
</organism>
<reference evidence="2 4" key="2">
    <citation type="submission" date="2019-06" db="EMBL/GenBank/DDBJ databases">
        <title>Complete genome of Shewanella marisflavi ECSMB14101, a mussel settlement-inducing bacterium isolated from East China Sea.</title>
        <authorList>
            <person name="Yang J."/>
            <person name="Liang X."/>
            <person name="Chang R."/>
            <person name="Peng L."/>
        </authorList>
    </citation>
    <scope>NUCLEOTIDE SEQUENCE [LARGE SCALE GENOMIC DNA]</scope>
    <source>
        <strain evidence="2 4">ECSMB14101</strain>
    </source>
</reference>
<evidence type="ECO:0000313" key="4">
    <source>
        <dbReference type="Proteomes" id="UP000318758"/>
    </source>
</evidence>
<dbReference type="InterPro" id="IPR021932">
    <property type="entry name" value="DUF3545"/>
</dbReference>
<proteinExistence type="predicted"/>
<dbReference type="KEGG" id="smav:CFF01_13965"/>
<reference evidence="1 3" key="1">
    <citation type="submission" date="2017-06" db="EMBL/GenBank/DDBJ databases">
        <title>Complete genome sequence of Shewanella marisflavi EP1 associated with anaerobic 2,4-dinitrotoluene reduction and salt tolerance.</title>
        <authorList>
            <person name="Huang J."/>
        </authorList>
    </citation>
    <scope>NUCLEOTIDE SEQUENCE [LARGE SCALE GENOMIC DNA]</scope>
    <source>
        <strain evidence="1 3">EP1</strain>
    </source>
</reference>
<keyword evidence="4" id="KW-1185">Reference proteome</keyword>
<dbReference type="Proteomes" id="UP000198233">
    <property type="component" value="Chromosome"/>
</dbReference>
<evidence type="ECO:0000313" key="2">
    <source>
        <dbReference type="EMBL" id="QDF76144.1"/>
    </source>
</evidence>
<sequence length="63" mass="7560">MNRLDYGSALDDTVIERPNSRSRSSNKKRKWREIEAIKEKQRLIKELQDIDSSFEYDLDNLLM</sequence>
<dbReference type="EMBL" id="CP022272">
    <property type="protein sequence ID" value="ASJ97593.1"/>
    <property type="molecule type" value="Genomic_DNA"/>
</dbReference>
<dbReference type="Pfam" id="PF12065">
    <property type="entry name" value="DUF3545"/>
    <property type="match status" value="1"/>
</dbReference>
<evidence type="ECO:0000313" key="1">
    <source>
        <dbReference type="EMBL" id="ASJ97593.1"/>
    </source>
</evidence>
<dbReference type="RefSeq" id="WP_011864891.1">
    <property type="nucleotide sequence ID" value="NZ_CP022272.1"/>
</dbReference>
<accession>A0AAC9U1H3</accession>